<dbReference type="Proteomes" id="UP001153069">
    <property type="component" value="Unassembled WGS sequence"/>
</dbReference>
<accession>A0A9N8HDW1</accession>
<organism evidence="3 4">
    <name type="scientific">Seminavis robusta</name>
    <dbReference type="NCBI Taxonomy" id="568900"/>
    <lineage>
        <taxon>Eukaryota</taxon>
        <taxon>Sar</taxon>
        <taxon>Stramenopiles</taxon>
        <taxon>Ochrophyta</taxon>
        <taxon>Bacillariophyta</taxon>
        <taxon>Bacillariophyceae</taxon>
        <taxon>Bacillariophycidae</taxon>
        <taxon>Naviculales</taxon>
        <taxon>Naviculaceae</taxon>
        <taxon>Seminavis</taxon>
    </lineage>
</organism>
<dbReference type="SUPFAM" id="SSF56219">
    <property type="entry name" value="DNase I-like"/>
    <property type="match status" value="1"/>
</dbReference>
<feature type="region of interest" description="Disordered" evidence="1">
    <location>
        <begin position="167"/>
        <end position="246"/>
    </location>
</feature>
<dbReference type="EMBL" id="CAICTM010000377">
    <property type="protein sequence ID" value="CAB9509187.1"/>
    <property type="molecule type" value="Genomic_DNA"/>
</dbReference>
<proteinExistence type="predicted"/>
<name>A0A9N8HDW1_9STRA</name>
<feature type="compositionally biased region" description="Low complexity" evidence="1">
    <location>
        <begin position="176"/>
        <end position="193"/>
    </location>
</feature>
<keyword evidence="4" id="KW-1185">Reference proteome</keyword>
<feature type="domain" description="Endonuclease/exonuclease/phosphatase" evidence="2">
    <location>
        <begin position="359"/>
        <end position="699"/>
    </location>
</feature>
<reference evidence="3" key="1">
    <citation type="submission" date="2020-06" db="EMBL/GenBank/DDBJ databases">
        <authorList>
            <consortium name="Plant Systems Biology data submission"/>
        </authorList>
    </citation>
    <scope>NUCLEOTIDE SEQUENCE</scope>
    <source>
        <strain evidence="3">D6</strain>
    </source>
</reference>
<dbReference type="AlphaFoldDB" id="A0A9N8HDW1"/>
<sequence length="723" mass="79974">MAASSVSQNDAVSMLTAQPGGGIQYYSWHLSLRVDRPVEGCAMRPHAYMYSKKLDERDLDKPLPSHSKKMREPPPHHEFVYRWFRGPPEEPCAYDGCPRRTSFSPHDWSLHALGMRHGVMPNTVKTPAACRLQCVSTQSSLYMCTFCNSKCFVQAWKTQYTMPRNNSNGGNGTYTASSYNAQQHAQQQANSRSTTPTPYGGGGNHHLRSPSFDDTASVGSQGSTGRIQMGARSPIPPGTPRAGYNNYGGYNPSSNNNDEEEWMEVSRDQIFIPGPDDVGRKLKLEAAAYSHDSMGERLMYRVVKTDLVLARAPDPPTRQLVVHKQGPAGAAISTTTAQTTAANLPLSYGNHPGARFRVVTYNVLAEIYATQQQYPYCDFWALSWDYRFQNILREVMDAAPEVVCLQEVQADHYESHLYAAMSDAGYEGVYKQKTRQSMGLAGKVDGCALFWRRATFHLVESYSIEFNELAQRQATQLGLNTNNHGRGSDEGVAFLNRLSKDNVAQLVVLELAQPPPSSSSSKGANSNTQICIANTHLYSNKDFPDVKLWQCWQLLQELETFVMSRGGSPNSLPLIICGDFNSTPDTAVYELLSRQTVHPGHPDVNVNYTQQQQNGEDVPNILPDAHNITHSFQLGSAYQTVLGEEPKQTNYTGHFKGVLDYVWYSIPSLRPLSAAPIPDEGMLTRHGEALPSTEFSSDHIMLISDFQILPGNGGGNSGLGVRP</sequence>
<evidence type="ECO:0000256" key="1">
    <source>
        <dbReference type="SAM" id="MobiDB-lite"/>
    </source>
</evidence>
<dbReference type="Pfam" id="PF03372">
    <property type="entry name" value="Exo_endo_phos"/>
    <property type="match status" value="1"/>
</dbReference>
<dbReference type="OrthoDB" id="428734at2759"/>
<evidence type="ECO:0000259" key="2">
    <source>
        <dbReference type="Pfam" id="PF03372"/>
    </source>
</evidence>
<gene>
    <name evidence="3" type="ORF">SEMRO_378_G130310.1</name>
</gene>
<comment type="caution">
    <text evidence="3">The sequence shown here is derived from an EMBL/GenBank/DDBJ whole genome shotgun (WGS) entry which is preliminary data.</text>
</comment>
<feature type="compositionally biased region" description="Polar residues" evidence="1">
    <location>
        <begin position="212"/>
        <end position="226"/>
    </location>
</feature>
<protein>
    <submittedName>
        <fullName evidence="3">Repressible alcohol dehydrogenase transcriptional effector</fullName>
    </submittedName>
</protein>
<dbReference type="InterPro" id="IPR036691">
    <property type="entry name" value="Endo/exonu/phosph_ase_sf"/>
</dbReference>
<evidence type="ECO:0000313" key="4">
    <source>
        <dbReference type="Proteomes" id="UP001153069"/>
    </source>
</evidence>
<dbReference type="PANTHER" id="PTHR12121:SF34">
    <property type="entry name" value="PROTEIN ANGEL"/>
    <property type="match status" value="1"/>
</dbReference>
<dbReference type="CDD" id="cd09097">
    <property type="entry name" value="Deadenylase_CCR4"/>
    <property type="match status" value="1"/>
</dbReference>
<dbReference type="GO" id="GO:0000175">
    <property type="term" value="F:3'-5'-RNA exonuclease activity"/>
    <property type="evidence" value="ECO:0007669"/>
    <property type="project" value="TreeGrafter"/>
</dbReference>
<dbReference type="PANTHER" id="PTHR12121">
    <property type="entry name" value="CARBON CATABOLITE REPRESSOR PROTEIN 4"/>
    <property type="match status" value="1"/>
</dbReference>
<evidence type="ECO:0000313" key="3">
    <source>
        <dbReference type="EMBL" id="CAB9509187.1"/>
    </source>
</evidence>
<dbReference type="InterPro" id="IPR005135">
    <property type="entry name" value="Endo/exonuclease/phosphatase"/>
</dbReference>
<dbReference type="Gene3D" id="3.60.10.10">
    <property type="entry name" value="Endonuclease/exonuclease/phosphatase"/>
    <property type="match status" value="1"/>
</dbReference>
<dbReference type="InterPro" id="IPR050410">
    <property type="entry name" value="CCR4/nocturin_mRNA_transcr"/>
</dbReference>